<dbReference type="RefSeq" id="WP_264554621.1">
    <property type="nucleotide sequence ID" value="NZ_CP109979.1"/>
</dbReference>
<dbReference type="Proteomes" id="UP001596417">
    <property type="component" value="Unassembled WGS sequence"/>
</dbReference>
<dbReference type="InterPro" id="IPR000914">
    <property type="entry name" value="SBP_5_dom"/>
</dbReference>
<evidence type="ECO:0000313" key="7">
    <source>
        <dbReference type="Proteomes" id="UP001596417"/>
    </source>
</evidence>
<protein>
    <submittedName>
        <fullName evidence="6">ABC transporter substrate-binding protein</fullName>
    </submittedName>
</protein>
<dbReference type="EMBL" id="JBHTAX010000001">
    <property type="protein sequence ID" value="MFC7190022.1"/>
    <property type="molecule type" value="Genomic_DNA"/>
</dbReference>
<dbReference type="PANTHER" id="PTHR30290">
    <property type="entry name" value="PERIPLASMIC BINDING COMPONENT OF ABC TRANSPORTER"/>
    <property type="match status" value="1"/>
</dbReference>
<organism evidence="6 7">
    <name type="scientific">Halocatena marina</name>
    <dbReference type="NCBI Taxonomy" id="2934937"/>
    <lineage>
        <taxon>Archaea</taxon>
        <taxon>Methanobacteriati</taxon>
        <taxon>Methanobacteriota</taxon>
        <taxon>Stenosarchaea group</taxon>
        <taxon>Halobacteria</taxon>
        <taxon>Halobacteriales</taxon>
        <taxon>Natronomonadaceae</taxon>
        <taxon>Halocatena</taxon>
    </lineage>
</organism>
<dbReference type="PANTHER" id="PTHR30290:SF9">
    <property type="entry name" value="OLIGOPEPTIDE-BINDING PROTEIN APPA"/>
    <property type="match status" value="1"/>
</dbReference>
<feature type="region of interest" description="Disordered" evidence="4">
    <location>
        <begin position="42"/>
        <end position="62"/>
    </location>
</feature>
<dbReference type="AlphaFoldDB" id="A0ABD5YQ52"/>
<evidence type="ECO:0000259" key="5">
    <source>
        <dbReference type="Pfam" id="PF00496"/>
    </source>
</evidence>
<keyword evidence="2" id="KW-0813">Transport</keyword>
<sequence length="654" mass="73192">MANSTRSADGDSNESPLTRRRWLALCSGAAMAGLAGCGANPDDPNATLSSESTGSEGGSNSNAVTTELHMRAPVSWTPSDSNVNPFSTQGDIEYWMEYMWWESPSYPNAVGEPIYWLAKDISVQGGGCEVLITLDENHTWWDGSPVTAKDYHTTQLITDYKEYGGPDETDDGWEVVDKYKIKNVLSGPANPAVKKVDYYTPVAKHDYYKSWLEKFEDASGEQAIKGVAKELNDHTVTLKDLTDKGLGCGLWKPAQLSPTNAVHEKYQDHPRADWTNLETFNWHLLSEKQKAIQALNTGKLDFGDKLTDQARTNDQTEVFSRFGMSGVPKLTMNWNNEHLARRPVRRAIAYLIDSEEVVKVIKSAHGIKYNSRKTVFGMSSSLISDWVSDGFVDKLIDYGSTSKPEKAASVLKKAGYSKNGGVWVGPNGSKVSGLTYLTPPWNIYKSVGKYFSSKLDEFGFKNNLVVPSGSGFYKRWDETYDFDLCNWFTTGSHPAYAYSTVEVSGLGNYDEIAVAMEKTEGCTVNRTEPELDQPTSEKLQHPIRPKFPKQIGQKSLNSGAGQTLYPLKWHKIMLQTQDTQEVKQLTEKLAWYVNWQVPHVGFYDEVKVYWGNTNKFDFPSLKADDHPHAEETKAEHRTTAMEFLMKGHISAKTK</sequence>
<dbReference type="Gene3D" id="3.10.105.10">
    <property type="entry name" value="Dipeptide-binding Protein, Domain 3"/>
    <property type="match status" value="1"/>
</dbReference>
<dbReference type="Pfam" id="PF00496">
    <property type="entry name" value="SBP_bac_5"/>
    <property type="match status" value="1"/>
</dbReference>
<dbReference type="PROSITE" id="PS51318">
    <property type="entry name" value="TAT"/>
    <property type="match status" value="1"/>
</dbReference>
<keyword evidence="7" id="KW-1185">Reference proteome</keyword>
<keyword evidence="3" id="KW-0732">Signal</keyword>
<comment type="similarity">
    <text evidence="1">Belongs to the bacterial solute-binding protein 5 family.</text>
</comment>
<dbReference type="InterPro" id="IPR006311">
    <property type="entry name" value="TAT_signal"/>
</dbReference>
<evidence type="ECO:0000256" key="1">
    <source>
        <dbReference type="ARBA" id="ARBA00005695"/>
    </source>
</evidence>
<proteinExistence type="inferred from homology"/>
<dbReference type="GeneID" id="76199593"/>
<feature type="domain" description="Solute-binding protein family 5" evidence="5">
    <location>
        <begin position="112"/>
        <end position="500"/>
    </location>
</feature>
<name>A0ABD5YQ52_9EURY</name>
<evidence type="ECO:0000256" key="2">
    <source>
        <dbReference type="ARBA" id="ARBA00022448"/>
    </source>
</evidence>
<evidence type="ECO:0000313" key="6">
    <source>
        <dbReference type="EMBL" id="MFC7190022.1"/>
    </source>
</evidence>
<gene>
    <name evidence="6" type="ORF">ACFQL7_09245</name>
</gene>
<dbReference type="Gene3D" id="3.40.190.10">
    <property type="entry name" value="Periplasmic binding protein-like II"/>
    <property type="match status" value="1"/>
</dbReference>
<evidence type="ECO:0000256" key="4">
    <source>
        <dbReference type="SAM" id="MobiDB-lite"/>
    </source>
</evidence>
<accession>A0ABD5YQ52</accession>
<feature type="compositionally biased region" description="Low complexity" evidence="4">
    <location>
        <begin position="49"/>
        <end position="62"/>
    </location>
</feature>
<reference evidence="6 7" key="1">
    <citation type="journal article" date="2019" name="Int. J. Syst. Evol. Microbiol.">
        <title>The Global Catalogue of Microorganisms (GCM) 10K type strain sequencing project: providing services to taxonomists for standard genome sequencing and annotation.</title>
        <authorList>
            <consortium name="The Broad Institute Genomics Platform"/>
            <consortium name="The Broad Institute Genome Sequencing Center for Infectious Disease"/>
            <person name="Wu L."/>
            <person name="Ma J."/>
        </authorList>
    </citation>
    <scope>NUCLEOTIDE SEQUENCE [LARGE SCALE GENOMIC DNA]</scope>
    <source>
        <strain evidence="6 7">RDMS1</strain>
    </source>
</reference>
<comment type="caution">
    <text evidence="6">The sequence shown here is derived from an EMBL/GenBank/DDBJ whole genome shotgun (WGS) entry which is preliminary data.</text>
</comment>
<evidence type="ECO:0000256" key="3">
    <source>
        <dbReference type="ARBA" id="ARBA00022729"/>
    </source>
</evidence>
<dbReference type="InterPro" id="IPR039424">
    <property type="entry name" value="SBP_5"/>
</dbReference>
<dbReference type="SUPFAM" id="SSF53850">
    <property type="entry name" value="Periplasmic binding protein-like II"/>
    <property type="match status" value="1"/>
</dbReference>